<dbReference type="GeneID" id="14011059"/>
<name>I7JVY0_9CAUD</name>
<keyword evidence="2" id="KW-0548">Nucleotidyltransferase</keyword>
<dbReference type="Gene3D" id="2.170.16.10">
    <property type="entry name" value="Hedgehog/Intein (Hint) domain"/>
    <property type="match status" value="1"/>
</dbReference>
<dbReference type="InterPro" id="IPR036844">
    <property type="entry name" value="Hint_dom_sf"/>
</dbReference>
<dbReference type="GO" id="GO:0003887">
    <property type="term" value="F:DNA-directed DNA polymerase activity"/>
    <property type="evidence" value="ECO:0007669"/>
    <property type="project" value="UniProtKB-KW"/>
</dbReference>
<proteinExistence type="predicted"/>
<reference evidence="2 3" key="1">
    <citation type="journal article" date="2012" name="J. Virol.">
        <title>The Complete Genome Sequence of Bacteriophage CP21 Reveals Modular Shuffling in Campylobacter Group II Phages.</title>
        <authorList>
            <person name="Hammerl J.A."/>
            <person name="Jackel C."/>
            <person name="Reetz J."/>
            <person name="Hertwig S."/>
        </authorList>
    </citation>
    <scope>NUCLEOTIDE SEQUENCE [LARGE SCALE GENOMIC DNA]</scope>
</reference>
<evidence type="ECO:0000259" key="1">
    <source>
        <dbReference type="SMART" id="SM00306"/>
    </source>
</evidence>
<dbReference type="InterPro" id="IPR006141">
    <property type="entry name" value="Intein_N"/>
</dbReference>
<dbReference type="SMART" id="SM00306">
    <property type="entry name" value="HintN"/>
    <property type="match status" value="1"/>
</dbReference>
<dbReference type="InterPro" id="IPR003587">
    <property type="entry name" value="Hint_dom_N"/>
</dbReference>
<dbReference type="KEGG" id="vg:14011059"/>
<dbReference type="Pfam" id="PF14890">
    <property type="entry name" value="Intein_splicing"/>
    <property type="match status" value="1"/>
</dbReference>
<gene>
    <name evidence="2" type="primary">CP21_249</name>
</gene>
<evidence type="ECO:0000313" key="2">
    <source>
        <dbReference type="EMBL" id="CCH63709.1"/>
    </source>
</evidence>
<dbReference type="RefSeq" id="YP_007005317.1">
    <property type="nucleotide sequence ID" value="NC_019507.1"/>
</dbReference>
<organism evidence="2 3">
    <name type="scientific">Campylobacter phage CP21</name>
    <dbReference type="NCBI Taxonomy" id="2881391"/>
    <lineage>
        <taxon>Viruses</taxon>
        <taxon>Duplodnaviria</taxon>
        <taxon>Heunggongvirae</taxon>
        <taxon>Uroviricota</taxon>
        <taxon>Caudoviricetes</taxon>
        <taxon>Connertonviridae</taxon>
        <taxon>Firehammervirus</taxon>
        <taxon>Firehammervirus CP21</taxon>
    </lineage>
</organism>
<accession>I7JVY0</accession>
<dbReference type="NCBIfam" id="TIGR01445">
    <property type="entry name" value="intein_Nterm"/>
    <property type="match status" value="1"/>
</dbReference>
<evidence type="ECO:0000313" key="3">
    <source>
        <dbReference type="Proteomes" id="UP000050571"/>
    </source>
</evidence>
<protein>
    <submittedName>
        <fullName evidence="2">DNA-directed DNA polymerase</fullName>
    </submittedName>
</protein>
<feature type="domain" description="Hint" evidence="1">
    <location>
        <begin position="3"/>
        <end position="119"/>
    </location>
</feature>
<dbReference type="Proteomes" id="UP000050571">
    <property type="component" value="Segment"/>
</dbReference>
<keyword evidence="2" id="KW-0808">Transferase</keyword>
<sequence>MYTDSVVGDSIIKVNGKNIKIEDFYDSIKVDPIVTKSGNNVKLVDNCFTESVNKNLQIETKKINYIMKHKVKKEFFKIKVNNKEVVVTEDHSIMVLRNSELIEVKPRDIKNGDLIILND</sequence>
<keyword evidence="2" id="KW-0239">DNA-directed DNA polymerase</keyword>
<dbReference type="CDD" id="cd00081">
    <property type="entry name" value="Hint"/>
    <property type="match status" value="1"/>
</dbReference>
<dbReference type="GO" id="GO:0016539">
    <property type="term" value="P:intein-mediated protein splicing"/>
    <property type="evidence" value="ECO:0007669"/>
    <property type="project" value="InterPro"/>
</dbReference>
<dbReference type="EMBL" id="HE815464">
    <property type="protein sequence ID" value="CCH63709.1"/>
    <property type="molecule type" value="Genomic_DNA"/>
</dbReference>
<keyword evidence="3" id="KW-1185">Reference proteome</keyword>
<dbReference type="SUPFAM" id="SSF51294">
    <property type="entry name" value="Hedgehog/intein (Hint) domain"/>
    <property type="match status" value="1"/>
</dbReference>